<dbReference type="Pfam" id="PF17101">
    <property type="entry name" value="Stealth_CR1"/>
    <property type="match status" value="1"/>
</dbReference>
<dbReference type="GO" id="GO:0000271">
    <property type="term" value="P:polysaccharide biosynthetic process"/>
    <property type="evidence" value="ECO:0007669"/>
    <property type="project" value="UniProtKB-KW"/>
</dbReference>
<evidence type="ECO:0000313" key="8">
    <source>
        <dbReference type="EMBL" id="MQM28426.1"/>
    </source>
</evidence>
<evidence type="ECO:0000259" key="4">
    <source>
        <dbReference type="Pfam" id="PF11380"/>
    </source>
</evidence>
<evidence type="ECO:0000259" key="5">
    <source>
        <dbReference type="Pfam" id="PF17101"/>
    </source>
</evidence>
<protein>
    <submittedName>
        <fullName evidence="8">Sugar phosphotransferase</fullName>
    </submittedName>
</protein>
<keyword evidence="2 8" id="KW-0808">Transferase</keyword>
<dbReference type="InterPro" id="IPR031358">
    <property type="entry name" value="Stealth_CR1"/>
</dbReference>
<sequence length="574" mass="63301">MTGEGRSPRAAVRHAVGRVLPAPVRKRVREGLDGARAAKRRRALLAADPGLRAAEGPHGAVIGRIAEDFTAAGAAEANLRLVVAAAEAAGLEYFLVPGHSPVRHVVGLRKADKKAFLESMRERYGDGDVYAARFSGERCTARGMYAEGALPTAVKNAQTIRFARIGLGPQGQVLAGLDYGCDVEFWRDGEEFAAQPDFDRKLDRVRVRIPAAMFAGAWVGPRPNRVADVLPAEARVPAHREVGGREYPTFEPFTRKLADDVDFPVDAVYMWVDGDDPAWAAERARYLGGDAAEHAHLGGASRYTSRDELKYSLRSLHAFAPFIRHVYIVTAGQTPDWLDTGHDGVTVVDHAEIFADPSALPVFSSHAIATQLHHIEGLSDHYLVLNDDLFFGQPSQAERFFHANGIAQLPFSPLQIGLGAVRPEDSAPNSAGKNVRALLEPDFGRFITRKFKHIPHPQLRPVLYELEKRYADAVDATSRSRFRDPRDIEFAAMLHHHYAMLTGRAVPGRSKLHYVDIYDPAAPERLAGILAARDGEFFCLNEVEPVPEREAEVRAMVRGFLEAYFPFPSPYERS</sequence>
<dbReference type="AlphaFoldDB" id="A0A6L5GFR6"/>
<keyword evidence="9" id="KW-1185">Reference proteome</keyword>
<feature type="domain" description="Stealth protein CR2 conserved region 2" evidence="4">
    <location>
        <begin position="302"/>
        <end position="407"/>
    </location>
</feature>
<evidence type="ECO:0000259" key="6">
    <source>
        <dbReference type="Pfam" id="PF17102"/>
    </source>
</evidence>
<comment type="similarity">
    <text evidence="1">Belongs to the stealth family.</text>
</comment>
<accession>A0A6L5GFR6</accession>
<organism evidence="8 9">
    <name type="scientific">Glycomyces albidus</name>
    <dbReference type="NCBI Taxonomy" id="2656774"/>
    <lineage>
        <taxon>Bacteria</taxon>
        <taxon>Bacillati</taxon>
        <taxon>Actinomycetota</taxon>
        <taxon>Actinomycetes</taxon>
        <taxon>Glycomycetales</taxon>
        <taxon>Glycomycetaceae</taxon>
        <taxon>Glycomyces</taxon>
    </lineage>
</organism>
<name>A0A6L5GFR6_9ACTN</name>
<dbReference type="InterPro" id="IPR031356">
    <property type="entry name" value="Stealth_CR4"/>
</dbReference>
<dbReference type="InterPro" id="IPR021520">
    <property type="entry name" value="Stealth_CR2"/>
</dbReference>
<dbReference type="Pfam" id="PF17103">
    <property type="entry name" value="Stealth_CR4"/>
    <property type="match status" value="1"/>
</dbReference>
<evidence type="ECO:0000256" key="2">
    <source>
        <dbReference type="ARBA" id="ARBA00022679"/>
    </source>
</evidence>
<evidence type="ECO:0000313" key="9">
    <source>
        <dbReference type="Proteomes" id="UP000477750"/>
    </source>
</evidence>
<reference evidence="8 9" key="1">
    <citation type="submission" date="2019-10" db="EMBL/GenBank/DDBJ databases">
        <title>Glycomyces albidus sp. nov., a novel actinomycete isolated from rhizosphere soil of wheat (Triticum aestivum L.).</title>
        <authorList>
            <person name="Qian L."/>
        </authorList>
    </citation>
    <scope>NUCLEOTIDE SEQUENCE [LARGE SCALE GENOMIC DNA]</scope>
    <source>
        <strain evidence="8 9">NEAU-7082</strain>
    </source>
</reference>
<keyword evidence="3" id="KW-0270">Exopolysaccharide synthesis</keyword>
<dbReference type="InterPro" id="IPR031357">
    <property type="entry name" value="Stealth_CR3"/>
</dbReference>
<dbReference type="PANTHER" id="PTHR24045:SF0">
    <property type="entry name" value="N-ACETYLGLUCOSAMINE-1-PHOSPHOTRANSFERASE SUBUNITS ALPHA_BETA"/>
    <property type="match status" value="1"/>
</dbReference>
<feature type="domain" description="Stealth protein CR4 conserved region 4" evidence="7">
    <location>
        <begin position="528"/>
        <end position="573"/>
    </location>
</feature>
<dbReference type="Proteomes" id="UP000477750">
    <property type="component" value="Unassembled WGS sequence"/>
</dbReference>
<evidence type="ECO:0000256" key="3">
    <source>
        <dbReference type="ARBA" id="ARBA00023169"/>
    </source>
</evidence>
<comment type="caution">
    <text evidence="8">The sequence shown here is derived from an EMBL/GenBank/DDBJ whole genome shotgun (WGS) entry which is preliminary data.</text>
</comment>
<dbReference type="Pfam" id="PF11380">
    <property type="entry name" value="Stealth_CR2"/>
    <property type="match status" value="1"/>
</dbReference>
<evidence type="ECO:0000256" key="1">
    <source>
        <dbReference type="ARBA" id="ARBA00007583"/>
    </source>
</evidence>
<feature type="domain" description="Stealth protein CR1 conserved region 1" evidence="5">
    <location>
        <begin position="263"/>
        <end position="289"/>
    </location>
</feature>
<dbReference type="Pfam" id="PF17102">
    <property type="entry name" value="Stealth_CR3"/>
    <property type="match status" value="1"/>
</dbReference>
<dbReference type="InterPro" id="IPR047141">
    <property type="entry name" value="Stealth"/>
</dbReference>
<dbReference type="GO" id="GO:0016772">
    <property type="term" value="F:transferase activity, transferring phosphorus-containing groups"/>
    <property type="evidence" value="ECO:0007669"/>
    <property type="project" value="InterPro"/>
</dbReference>
<feature type="domain" description="Stealth protein CR3 conserved region 3" evidence="6">
    <location>
        <begin position="452"/>
        <end position="499"/>
    </location>
</feature>
<dbReference type="RefSeq" id="WP_153027525.1">
    <property type="nucleotide sequence ID" value="NZ_WIAO01000043.1"/>
</dbReference>
<proteinExistence type="inferred from homology"/>
<gene>
    <name evidence="8" type="ORF">GFD30_23110</name>
</gene>
<dbReference type="EMBL" id="WIAO01000043">
    <property type="protein sequence ID" value="MQM28426.1"/>
    <property type="molecule type" value="Genomic_DNA"/>
</dbReference>
<evidence type="ECO:0000259" key="7">
    <source>
        <dbReference type="Pfam" id="PF17103"/>
    </source>
</evidence>
<dbReference type="PANTHER" id="PTHR24045">
    <property type="match status" value="1"/>
</dbReference>